<protein>
    <submittedName>
        <fullName evidence="2">Uncharacterized protein</fullName>
    </submittedName>
</protein>
<reference evidence="2 3" key="1">
    <citation type="submission" date="2015-08" db="EMBL/GenBank/DDBJ databases">
        <title>Next Generation Sequencing and Analysis of the Genome of Puccinia sorghi L Schw, the Causal Agent of Maize Common Rust.</title>
        <authorList>
            <person name="Rochi L."/>
            <person name="Burguener G."/>
            <person name="Darino M."/>
            <person name="Turjanski A."/>
            <person name="Kreff E."/>
            <person name="Dieguez M.J."/>
            <person name="Sacco F."/>
        </authorList>
    </citation>
    <scope>NUCLEOTIDE SEQUENCE [LARGE SCALE GENOMIC DNA]</scope>
    <source>
        <strain evidence="2 3">RO10H11247</strain>
    </source>
</reference>
<gene>
    <name evidence="2" type="ORF">VP01_2645g1</name>
</gene>
<keyword evidence="3" id="KW-1185">Reference proteome</keyword>
<accession>A0A0L6V4B6</accession>
<feature type="region of interest" description="Disordered" evidence="1">
    <location>
        <begin position="547"/>
        <end position="572"/>
    </location>
</feature>
<proteinExistence type="predicted"/>
<feature type="region of interest" description="Disordered" evidence="1">
    <location>
        <begin position="750"/>
        <end position="833"/>
    </location>
</feature>
<sequence>MKAVLLKDFAAVWLDGCPPASEWPFNLTAVNLIGNETIVGLTAACFEPRYIPHSLRLPMPMVLTTCRPFPITPNLCAHLFVGHKEPSPSFALVYPRNQVRKLFSSLRGSNKIAGGPPQEVTILEGSAASRHRVSKAVQKFQSLNHQSQLKPQPEVTHPPNKLSRHRLEPLSVETSDDKERVHQPCDSSLHHPPHPPNLGPIERPLISLRPNFHHIRALHNLMMANKFRLMGSGKPLSVLPIILSAVPHARIRPPGMAQLPPQIIPPPSSDHNLVAHGLETLMGAPKLRDPSIETPSAQLQLDPKMSRLPVHLAPNPARKPIRPLPSHEQSQHIWLSVTGVSRMWHEEPSPLTLLSPPKVLAQKYRHSSIRIFLNPELHKQITLLYINISSIVKKQAETHVMTCPLENPPLLFASAPHHAVRALEDFLEEDKKVPTSWDSLFQINVVKAISQAFNTVKSSRPQFLISVLDRATKFYFELPRSHPFDETQKAKVMSIIKTWGASSQETIGQVISQLRSLIKPSPRDPVNPESQTSKLHAIVRVTRPYQESPPRGAAQAIRAGPPHEQTHPWQPEGTPHLSTLKITSGNAWVDEKNPFLKKTYWGQKNTPPSRHQLISILIILDLDICARILRWYGTLFKSSLSSSPGPHEQLVTTANQRYSKVAHQIRDKAFFAKLQTTVGEYQQSFQNMPRQSATDASVSMSSRKPLTLIVDHIQHILASFVRRPMPANATPATPFGPASRLHLRPYHLTPQALDTPPHHAPIRKPIDPVTSAASDAFPPIIQPADQELRLRYQEGLSASPPPKRPEANGPPLRSTSPSHAHPAATKPLNEGKS</sequence>
<dbReference type="OrthoDB" id="2499294at2759"/>
<evidence type="ECO:0000313" key="2">
    <source>
        <dbReference type="EMBL" id="KNZ55579.1"/>
    </source>
</evidence>
<dbReference type="VEuPathDB" id="FungiDB:VP01_2645g1"/>
<evidence type="ECO:0000256" key="1">
    <source>
        <dbReference type="SAM" id="MobiDB-lite"/>
    </source>
</evidence>
<dbReference type="Proteomes" id="UP000037035">
    <property type="component" value="Unassembled WGS sequence"/>
</dbReference>
<evidence type="ECO:0000313" key="3">
    <source>
        <dbReference type="Proteomes" id="UP000037035"/>
    </source>
</evidence>
<dbReference type="EMBL" id="LAVV01007552">
    <property type="protein sequence ID" value="KNZ55579.1"/>
    <property type="molecule type" value="Genomic_DNA"/>
</dbReference>
<dbReference type="AlphaFoldDB" id="A0A0L6V4B6"/>
<comment type="caution">
    <text evidence="2">The sequence shown here is derived from an EMBL/GenBank/DDBJ whole genome shotgun (WGS) entry which is preliminary data.</text>
</comment>
<organism evidence="2 3">
    <name type="scientific">Puccinia sorghi</name>
    <dbReference type="NCBI Taxonomy" id="27349"/>
    <lineage>
        <taxon>Eukaryota</taxon>
        <taxon>Fungi</taxon>
        <taxon>Dikarya</taxon>
        <taxon>Basidiomycota</taxon>
        <taxon>Pucciniomycotina</taxon>
        <taxon>Pucciniomycetes</taxon>
        <taxon>Pucciniales</taxon>
        <taxon>Pucciniaceae</taxon>
        <taxon>Puccinia</taxon>
    </lineage>
</organism>
<feature type="region of interest" description="Disordered" evidence="1">
    <location>
        <begin position="143"/>
        <end position="200"/>
    </location>
</feature>
<name>A0A0L6V4B6_9BASI</name>